<evidence type="ECO:0000313" key="3">
    <source>
        <dbReference type="Proteomes" id="UP000238326"/>
    </source>
</evidence>
<feature type="transmembrane region" description="Helical" evidence="1">
    <location>
        <begin position="12"/>
        <end position="32"/>
    </location>
</feature>
<reference evidence="2 3" key="1">
    <citation type="submission" date="2018-03" db="EMBL/GenBank/DDBJ databases">
        <title>Comparative genomics illustrates the genes involved in a hyperalkaliphilic mechanisms of Serpentinomonas isolated from highly-alkaline calcium-rich serpentinized springs.</title>
        <authorList>
            <person name="Suzuki S."/>
            <person name="Ishii S."/>
            <person name="Walworth N."/>
            <person name="Bird L."/>
            <person name="Kuenen J.G."/>
            <person name="Nealson K.H."/>
        </authorList>
    </citation>
    <scope>NUCLEOTIDE SEQUENCE [LARGE SCALE GENOMIC DNA]</scope>
    <source>
        <strain evidence="2 3">83</strain>
    </source>
</reference>
<dbReference type="RefSeq" id="WP_105729747.1">
    <property type="nucleotide sequence ID" value="NZ_PVLR01000024.1"/>
</dbReference>
<dbReference type="EMBL" id="PVLR01000024">
    <property type="protein sequence ID" value="PRD68787.1"/>
    <property type="molecule type" value="Genomic_DNA"/>
</dbReference>
<organism evidence="2 3">
    <name type="scientific">Malikia spinosa</name>
    <dbReference type="NCBI Taxonomy" id="86180"/>
    <lineage>
        <taxon>Bacteria</taxon>
        <taxon>Pseudomonadati</taxon>
        <taxon>Pseudomonadota</taxon>
        <taxon>Betaproteobacteria</taxon>
        <taxon>Burkholderiales</taxon>
        <taxon>Comamonadaceae</taxon>
        <taxon>Malikia</taxon>
    </lineage>
</organism>
<keyword evidence="1" id="KW-0812">Transmembrane</keyword>
<dbReference type="OrthoDB" id="196110at2"/>
<comment type="caution">
    <text evidence="2">The sequence shown here is derived from an EMBL/GenBank/DDBJ whole genome shotgun (WGS) entry which is preliminary data.</text>
</comment>
<gene>
    <name evidence="2" type="ORF">C6P61_09825</name>
</gene>
<evidence type="ECO:0008006" key="4">
    <source>
        <dbReference type="Google" id="ProtNLM"/>
    </source>
</evidence>
<dbReference type="AlphaFoldDB" id="A0A2S9KEC1"/>
<dbReference type="Proteomes" id="UP000238326">
    <property type="component" value="Unassembled WGS sequence"/>
</dbReference>
<sequence>MKVKTATGLIRAYMRLCGFAGWTSFWNTVYVLPGRESDQRLLRHERCHLEQIQRDGRLVFAVKYLWWLLLYGYLDNPYERAARAAEDPPRGHA</sequence>
<keyword evidence="1" id="KW-0472">Membrane</keyword>
<evidence type="ECO:0000256" key="1">
    <source>
        <dbReference type="SAM" id="Phobius"/>
    </source>
</evidence>
<keyword evidence="3" id="KW-1185">Reference proteome</keyword>
<evidence type="ECO:0000313" key="2">
    <source>
        <dbReference type="EMBL" id="PRD68787.1"/>
    </source>
</evidence>
<protein>
    <recommendedName>
        <fullName evidence="4">DUF4157 domain-containing protein</fullName>
    </recommendedName>
</protein>
<name>A0A2S9KEC1_9BURK</name>
<accession>A0A2S9KEC1</accession>
<proteinExistence type="predicted"/>
<keyword evidence="1" id="KW-1133">Transmembrane helix</keyword>